<evidence type="ECO:0000313" key="4">
    <source>
        <dbReference type="Proteomes" id="UP000029665"/>
    </source>
</evidence>
<feature type="compositionally biased region" description="Basic and acidic residues" evidence="1">
    <location>
        <begin position="323"/>
        <end position="335"/>
    </location>
</feature>
<evidence type="ECO:0000313" key="3">
    <source>
        <dbReference type="EMBL" id="CDO77757.1"/>
    </source>
</evidence>
<sequence length="357" mass="39422">MSDLGFNVWGAVASVIGTIALIPVLLPFIKSRLPSAMITGLIDVHKETQELFDTAIRDGLITDSNDLYLFKVHLTDAAIRVDELRAEVYAIATWQEDVAKWWYGVSRSISSLRNNLNKIRVQLAKRNSKERKKLASQGHATAIAVPMHREGVDDSPAYASLTCMTAGSERLALKGRQPLEIPRTKSGPRDRQSAPHAPPQAGINAKPDDLSDHHAAELLVDAAIDGTRRHSHAPDREQQGVPSPVGLSQHVLSNGELQSLLSLALVKPWTGRRLVAPRQAPMFPPVWDHGSRRGIVHPRLLLLRLVRRMYGLSTDSRTVGKRSGSDLRFALDPEALKPQYTGESDTDDDSSDWEECQ</sequence>
<feature type="region of interest" description="Disordered" evidence="1">
    <location>
        <begin position="316"/>
        <end position="357"/>
    </location>
</feature>
<gene>
    <name evidence="3" type="ORF">BN946_scf184993.g20</name>
</gene>
<keyword evidence="2" id="KW-1133">Transmembrane helix</keyword>
<feature type="transmembrane region" description="Helical" evidence="2">
    <location>
        <begin position="6"/>
        <end position="29"/>
    </location>
</feature>
<accession>A0A060ST94</accession>
<feature type="compositionally biased region" description="Basic and acidic residues" evidence="1">
    <location>
        <begin position="228"/>
        <end position="238"/>
    </location>
</feature>
<keyword evidence="2" id="KW-0472">Membrane</keyword>
<dbReference type="OrthoDB" id="2757116at2759"/>
<dbReference type="HOGENOM" id="CLU_776451_0_0_1"/>
<organism evidence="3 4">
    <name type="scientific">Pycnoporus cinnabarinus</name>
    <name type="common">Cinnabar-red polypore</name>
    <name type="synonym">Trametes cinnabarina</name>
    <dbReference type="NCBI Taxonomy" id="5643"/>
    <lineage>
        <taxon>Eukaryota</taxon>
        <taxon>Fungi</taxon>
        <taxon>Dikarya</taxon>
        <taxon>Basidiomycota</taxon>
        <taxon>Agaricomycotina</taxon>
        <taxon>Agaricomycetes</taxon>
        <taxon>Polyporales</taxon>
        <taxon>Polyporaceae</taxon>
        <taxon>Trametes</taxon>
    </lineage>
</organism>
<evidence type="ECO:0000256" key="2">
    <source>
        <dbReference type="SAM" id="Phobius"/>
    </source>
</evidence>
<feature type="region of interest" description="Disordered" evidence="1">
    <location>
        <begin position="173"/>
        <end position="209"/>
    </location>
</feature>
<comment type="caution">
    <text evidence="3">The sequence shown here is derived from an EMBL/GenBank/DDBJ whole genome shotgun (WGS) entry which is preliminary data.</text>
</comment>
<reference evidence="3" key="1">
    <citation type="submission" date="2014-01" db="EMBL/GenBank/DDBJ databases">
        <title>The genome of the white-rot fungus Pycnoporus cinnabarinus: a basidiomycete model with a versatile arsenal for lignocellulosic biomass breakdown.</title>
        <authorList>
            <person name="Levasseur A."/>
            <person name="Lomascolo A."/>
            <person name="Ruiz-Duenas F.J."/>
            <person name="Uzan E."/>
            <person name="Piumi F."/>
            <person name="Kues U."/>
            <person name="Ram A.F.J."/>
            <person name="Murat C."/>
            <person name="Haon M."/>
            <person name="Benoit I."/>
            <person name="Arfi Y."/>
            <person name="Chevret D."/>
            <person name="Drula E."/>
            <person name="Kwon M.J."/>
            <person name="Gouret P."/>
            <person name="Lesage-Meessen L."/>
            <person name="Lombard V."/>
            <person name="Mariette J."/>
            <person name="Noirot C."/>
            <person name="Park J."/>
            <person name="Patyshakuliyeva A."/>
            <person name="Wieneger R.A.B."/>
            <person name="Wosten H.A.B."/>
            <person name="Martin F."/>
            <person name="Coutinho P.M."/>
            <person name="de Vries R."/>
            <person name="Martinez A.T."/>
            <person name="Klopp C."/>
            <person name="Pontarotti P."/>
            <person name="Henrissat B."/>
            <person name="Record E."/>
        </authorList>
    </citation>
    <scope>NUCLEOTIDE SEQUENCE [LARGE SCALE GENOMIC DNA]</scope>
    <source>
        <strain evidence="3">BRFM137</strain>
    </source>
</reference>
<dbReference type="EMBL" id="CCBP010000463">
    <property type="protein sequence ID" value="CDO77757.1"/>
    <property type="molecule type" value="Genomic_DNA"/>
</dbReference>
<protein>
    <submittedName>
        <fullName evidence="3">Uncharacterized protein</fullName>
    </submittedName>
</protein>
<dbReference type="Proteomes" id="UP000029665">
    <property type="component" value="Unassembled WGS sequence"/>
</dbReference>
<keyword evidence="4" id="KW-1185">Reference proteome</keyword>
<evidence type="ECO:0000256" key="1">
    <source>
        <dbReference type="SAM" id="MobiDB-lite"/>
    </source>
</evidence>
<dbReference type="AlphaFoldDB" id="A0A060ST94"/>
<keyword evidence="2" id="KW-0812">Transmembrane</keyword>
<feature type="compositionally biased region" description="Acidic residues" evidence="1">
    <location>
        <begin position="344"/>
        <end position="357"/>
    </location>
</feature>
<proteinExistence type="predicted"/>
<feature type="region of interest" description="Disordered" evidence="1">
    <location>
        <begin position="228"/>
        <end position="248"/>
    </location>
</feature>
<name>A0A060ST94_PYCCI</name>